<accession>A0ACA9M8I5</accession>
<reference evidence="1" key="1">
    <citation type="submission" date="2021-06" db="EMBL/GenBank/DDBJ databases">
        <authorList>
            <person name="Kallberg Y."/>
            <person name="Tangrot J."/>
            <person name="Rosling A."/>
        </authorList>
    </citation>
    <scope>NUCLEOTIDE SEQUENCE</scope>
    <source>
        <strain evidence="1">MA461A</strain>
    </source>
</reference>
<proteinExistence type="predicted"/>
<name>A0ACA9M8I5_9GLOM</name>
<keyword evidence="2" id="KW-1185">Reference proteome</keyword>
<gene>
    <name evidence="1" type="ORF">RPERSI_LOCUS4978</name>
</gene>
<evidence type="ECO:0000313" key="2">
    <source>
        <dbReference type="Proteomes" id="UP000789920"/>
    </source>
</evidence>
<sequence length="418" mass="48668">MSIVSYLFQSIFHPSEITALVQFKFFKPKPILEIKPENKQKIRCYEFLDKTSRSFAAVIKELDDDVRDAKELLLRSFHETIFQKGWTFTESGPLEKDRQLLVEFNVVIDEFLSMRKEFRDIIADIANKMGSGMADYAKDAVHNTYGVKTLKDFDEYCYYVAGLVGVGLTRLFAESGLESSELVKDTDLSIHMGLFLQKTNIIRDYLEDLLDGRKFWPQVIWSNYVKDFSDLKEPGYKTQALDCLSSIILNTLHHAPECLTYMNKLQNKSIFSFCAIPQVMAIATLALMFRNYDTFQKVVKIRRGESVKLMLKCTNIHEVASIFQEYTRVIIRKNDPRDPNFMKISVACGKIERWCATNLPATKVYKLPYSKNDWLFNPENDLLLFIGFSLLAFTAYLLCFYNWEHFRYDGFEILKDQI</sequence>
<comment type="caution">
    <text evidence="1">The sequence shown here is derived from an EMBL/GenBank/DDBJ whole genome shotgun (WGS) entry which is preliminary data.</text>
</comment>
<protein>
    <submittedName>
        <fullName evidence="1">34858_t:CDS:1</fullName>
    </submittedName>
</protein>
<dbReference type="Proteomes" id="UP000789920">
    <property type="component" value="Unassembled WGS sequence"/>
</dbReference>
<evidence type="ECO:0000313" key="1">
    <source>
        <dbReference type="EMBL" id="CAG8576924.1"/>
    </source>
</evidence>
<dbReference type="EMBL" id="CAJVQC010007260">
    <property type="protein sequence ID" value="CAG8576924.1"/>
    <property type="molecule type" value="Genomic_DNA"/>
</dbReference>
<organism evidence="1 2">
    <name type="scientific">Racocetra persica</name>
    <dbReference type="NCBI Taxonomy" id="160502"/>
    <lineage>
        <taxon>Eukaryota</taxon>
        <taxon>Fungi</taxon>
        <taxon>Fungi incertae sedis</taxon>
        <taxon>Mucoromycota</taxon>
        <taxon>Glomeromycotina</taxon>
        <taxon>Glomeromycetes</taxon>
        <taxon>Diversisporales</taxon>
        <taxon>Gigasporaceae</taxon>
        <taxon>Racocetra</taxon>
    </lineage>
</organism>